<evidence type="ECO:0000313" key="1">
    <source>
        <dbReference type="EMBL" id="EFG80172.1"/>
    </source>
</evidence>
<organism evidence="1 2">
    <name type="scientific">Corynebacterium ammoniagenes DSM 20306</name>
    <dbReference type="NCBI Taxonomy" id="649754"/>
    <lineage>
        <taxon>Bacteria</taxon>
        <taxon>Bacillati</taxon>
        <taxon>Actinomycetota</taxon>
        <taxon>Actinomycetes</taxon>
        <taxon>Mycobacteriales</taxon>
        <taxon>Corynebacteriaceae</taxon>
        <taxon>Corynebacterium</taxon>
    </lineage>
</organism>
<dbReference type="Proteomes" id="UP000006015">
    <property type="component" value="Unassembled WGS sequence"/>
</dbReference>
<accession>A0ABN0ABV3</accession>
<name>A0ABN0ABV3_CORAM</name>
<sequence>MHCFINLIVSCTKLTLSYAFWIVSAVKIVTARSQGYTQVEVGFCLRWC</sequence>
<protein>
    <submittedName>
        <fullName evidence="1">Uncharacterized protein</fullName>
    </submittedName>
</protein>
<comment type="caution">
    <text evidence="1">The sequence shown here is derived from an EMBL/GenBank/DDBJ whole genome shotgun (WGS) entry which is preliminary data.</text>
</comment>
<keyword evidence="2" id="KW-1185">Reference proteome</keyword>
<proteinExistence type="predicted"/>
<gene>
    <name evidence="1" type="ORF">HMPREF0281_02262</name>
</gene>
<dbReference type="EMBL" id="ADNS01000031">
    <property type="protein sequence ID" value="EFG80172.1"/>
    <property type="molecule type" value="Genomic_DNA"/>
</dbReference>
<reference evidence="1 2" key="1">
    <citation type="submission" date="2010-04" db="EMBL/GenBank/DDBJ databases">
        <authorList>
            <person name="Weinstock G."/>
            <person name="Sodergren E."/>
            <person name="Clifton S."/>
            <person name="Fulton L."/>
            <person name="Fulton B."/>
            <person name="Courtney L."/>
            <person name="Fronick C."/>
            <person name="Harrison M."/>
            <person name="Strong C."/>
            <person name="Farmer C."/>
            <person name="Delahaunty K."/>
            <person name="Markovic C."/>
            <person name="Hall O."/>
            <person name="Minx P."/>
            <person name="Tomlinson C."/>
            <person name="Mitreva M."/>
            <person name="Hou S."/>
            <person name="Wollam A."/>
            <person name="Pepin K.H."/>
            <person name="Johnson M."/>
            <person name="Bhonagiri V."/>
            <person name="Zhang X."/>
            <person name="Suruliraj S."/>
            <person name="Warren W."/>
            <person name="Chinwalla A."/>
            <person name="Mardis E.R."/>
            <person name="Wilson R.K."/>
        </authorList>
    </citation>
    <scope>NUCLEOTIDE SEQUENCE [LARGE SCALE GENOMIC DNA]</scope>
    <source>
        <strain evidence="1 2">DSM 20306</strain>
    </source>
</reference>
<evidence type="ECO:0000313" key="2">
    <source>
        <dbReference type="Proteomes" id="UP000006015"/>
    </source>
</evidence>